<feature type="region of interest" description="Disordered" evidence="2">
    <location>
        <begin position="364"/>
        <end position="469"/>
    </location>
</feature>
<dbReference type="PANTHER" id="PTHR16089">
    <property type="entry name" value="REST COREPRESSOR COREST PROTEIN-RELATED"/>
    <property type="match status" value="1"/>
</dbReference>
<evidence type="ECO:0000313" key="4">
    <source>
        <dbReference type="Ensembl" id="ENSEBUP00000004049.1"/>
    </source>
</evidence>
<dbReference type="CDD" id="cd00167">
    <property type="entry name" value="SANT"/>
    <property type="match status" value="1"/>
</dbReference>
<dbReference type="GO" id="GO:0000118">
    <property type="term" value="C:histone deacetylase complex"/>
    <property type="evidence" value="ECO:0007669"/>
    <property type="project" value="TreeGrafter"/>
</dbReference>
<dbReference type="GO" id="GO:0005667">
    <property type="term" value="C:transcription regulator complex"/>
    <property type="evidence" value="ECO:0007669"/>
    <property type="project" value="TreeGrafter"/>
</dbReference>
<dbReference type="GeneTree" id="ENSGT00940000154196"/>
<feature type="domain" description="SANT" evidence="3">
    <location>
        <begin position="245"/>
        <end position="296"/>
    </location>
</feature>
<dbReference type="InterPro" id="IPR051066">
    <property type="entry name" value="Trans_reg/Corepressor"/>
</dbReference>
<feature type="compositionally biased region" description="Pro residues" evidence="2">
    <location>
        <begin position="440"/>
        <end position="456"/>
    </location>
</feature>
<dbReference type="InterPro" id="IPR049048">
    <property type="entry name" value="REST_helical"/>
</dbReference>
<dbReference type="PROSITE" id="PS51293">
    <property type="entry name" value="SANT"/>
    <property type="match status" value="1"/>
</dbReference>
<accession>A0A8C4NKM8</accession>
<dbReference type="Ensembl" id="ENSEBUT00000004462.1">
    <property type="protein sequence ID" value="ENSEBUP00000004049.1"/>
    <property type="gene ID" value="ENSEBUG00000002862.1"/>
</dbReference>
<dbReference type="GO" id="GO:0003714">
    <property type="term" value="F:transcription corepressor activity"/>
    <property type="evidence" value="ECO:0007669"/>
    <property type="project" value="TreeGrafter"/>
</dbReference>
<feature type="coiled-coil region" evidence="1">
    <location>
        <begin position="202"/>
        <end position="229"/>
    </location>
</feature>
<dbReference type="AlphaFoldDB" id="A0A8C4NKM8"/>
<evidence type="ECO:0000256" key="2">
    <source>
        <dbReference type="SAM" id="MobiDB-lite"/>
    </source>
</evidence>
<feature type="compositionally biased region" description="Low complexity" evidence="2">
    <location>
        <begin position="457"/>
        <end position="469"/>
    </location>
</feature>
<evidence type="ECO:0000259" key="3">
    <source>
        <dbReference type="PROSITE" id="PS51293"/>
    </source>
</evidence>
<dbReference type="FunFam" id="1.20.58.1880:FF:000001">
    <property type="entry name" value="REST corepressor 1"/>
    <property type="match status" value="1"/>
</dbReference>
<dbReference type="InterPro" id="IPR009057">
    <property type="entry name" value="Homeodomain-like_sf"/>
</dbReference>
<evidence type="ECO:0000256" key="1">
    <source>
        <dbReference type="SAM" id="Coils"/>
    </source>
</evidence>
<sequence>MATMWSRHLACCCGTSTVWNAPSLILPTSHPFLMSGRWKIVCCLSRPSAFMERAFIAFNRMQLPDKSIGSLVRYYYGWKKTRSRTSLMDRQARRFASKREDRCISEALLKGDEDPEVRAVEGSVKPREVLHEPKTELGGETWAAQPNHTVPTIRRDVALVHPRHPHHPHHAGRARHRPPRDMHLAKEDLTVLSASREPGELCRHLEAELVALKRQVQSAKQANSRLKVQLQTGVEAYRPPELVMKLNPRWTVEEQLLTVQGIRRYGLNFQAITEVTGTKTTAQVKTFFLNYRRRFNLDEVLMEWEAEQGGVPGGEGMGLRDGMGITTAENERTRSIVDQVHSTGIPYQSVPSIPTVVQNSTCDSVLPSVNPPPPPLRPAPPTTPAFILRQPPPLQPQPPNVPSLNRPSLPCLTSSRTLTPSHPGLTPPPPLFRPGASSLPPCPPSPPPAPPPPVPEPSGSVMESDSCTK</sequence>
<evidence type="ECO:0000313" key="5">
    <source>
        <dbReference type="Proteomes" id="UP000694388"/>
    </source>
</evidence>
<dbReference type="Gene3D" id="1.20.58.1880">
    <property type="match status" value="1"/>
</dbReference>
<dbReference type="PANTHER" id="PTHR16089:SF28">
    <property type="entry name" value="REST COREPRESSOR"/>
    <property type="match status" value="1"/>
</dbReference>
<dbReference type="InterPro" id="IPR017884">
    <property type="entry name" value="SANT_dom"/>
</dbReference>
<proteinExistence type="predicted"/>
<dbReference type="Pfam" id="PF00249">
    <property type="entry name" value="Myb_DNA-binding"/>
    <property type="match status" value="1"/>
</dbReference>
<keyword evidence="5" id="KW-1185">Reference proteome</keyword>
<reference evidence="4" key="1">
    <citation type="submission" date="2025-08" db="UniProtKB">
        <authorList>
            <consortium name="Ensembl"/>
        </authorList>
    </citation>
    <scope>IDENTIFICATION</scope>
</reference>
<dbReference type="Proteomes" id="UP000694388">
    <property type="component" value="Unplaced"/>
</dbReference>
<dbReference type="Gene3D" id="1.10.10.60">
    <property type="entry name" value="Homeodomain-like"/>
    <property type="match status" value="1"/>
</dbReference>
<feature type="compositionally biased region" description="Pro residues" evidence="2">
    <location>
        <begin position="390"/>
        <end position="401"/>
    </location>
</feature>
<name>A0A8C4NKM8_EPTBU</name>
<dbReference type="Pfam" id="PF20878">
    <property type="entry name" value="REST_helical"/>
    <property type="match status" value="1"/>
</dbReference>
<dbReference type="SUPFAM" id="SSF46689">
    <property type="entry name" value="Homeodomain-like"/>
    <property type="match status" value="1"/>
</dbReference>
<feature type="compositionally biased region" description="Pro residues" evidence="2">
    <location>
        <begin position="369"/>
        <end position="383"/>
    </location>
</feature>
<keyword evidence="1" id="KW-0175">Coiled coil</keyword>
<dbReference type="SMART" id="SM00717">
    <property type="entry name" value="SANT"/>
    <property type="match status" value="1"/>
</dbReference>
<dbReference type="InterPro" id="IPR001005">
    <property type="entry name" value="SANT/Myb"/>
</dbReference>
<feature type="compositionally biased region" description="Polar residues" evidence="2">
    <location>
        <begin position="402"/>
        <end position="416"/>
    </location>
</feature>
<dbReference type="GO" id="GO:0006357">
    <property type="term" value="P:regulation of transcription by RNA polymerase II"/>
    <property type="evidence" value="ECO:0007669"/>
    <property type="project" value="TreeGrafter"/>
</dbReference>
<reference evidence="4" key="2">
    <citation type="submission" date="2025-09" db="UniProtKB">
        <authorList>
            <consortium name="Ensembl"/>
        </authorList>
    </citation>
    <scope>IDENTIFICATION</scope>
</reference>
<protein>
    <submittedName>
        <fullName evidence="4">REST corepressor 3</fullName>
    </submittedName>
</protein>
<organism evidence="4 5">
    <name type="scientific">Eptatretus burgeri</name>
    <name type="common">Inshore hagfish</name>
    <dbReference type="NCBI Taxonomy" id="7764"/>
    <lineage>
        <taxon>Eukaryota</taxon>
        <taxon>Metazoa</taxon>
        <taxon>Chordata</taxon>
        <taxon>Craniata</taxon>
        <taxon>Vertebrata</taxon>
        <taxon>Cyclostomata</taxon>
        <taxon>Myxini</taxon>
        <taxon>Myxiniformes</taxon>
        <taxon>Myxinidae</taxon>
        <taxon>Eptatretinae</taxon>
        <taxon>Eptatretus</taxon>
    </lineage>
</organism>